<name>A0A4R8FQP4_9GAMM</name>
<evidence type="ECO:0000313" key="2">
    <source>
        <dbReference type="Proteomes" id="UP000294489"/>
    </source>
</evidence>
<dbReference type="RefSeq" id="WP_134019445.1">
    <property type="nucleotide sequence ID" value="NZ_SOEC01000016.1"/>
</dbReference>
<dbReference type="Gene3D" id="1.20.58.320">
    <property type="entry name" value="TPR-like"/>
    <property type="match status" value="1"/>
</dbReference>
<dbReference type="OrthoDB" id="7593450at2"/>
<proteinExistence type="predicted"/>
<accession>A0A4R8FQP4</accession>
<evidence type="ECO:0000313" key="1">
    <source>
        <dbReference type="EMBL" id="TDX26185.1"/>
    </source>
</evidence>
<dbReference type="SUPFAM" id="SSF48452">
    <property type="entry name" value="TPR-like"/>
    <property type="match status" value="1"/>
</dbReference>
<dbReference type="EMBL" id="SOEC01000016">
    <property type="protein sequence ID" value="TDX26185.1"/>
    <property type="molecule type" value="Genomic_DNA"/>
</dbReference>
<dbReference type="InterPro" id="IPR010323">
    <property type="entry name" value="DUF924"/>
</dbReference>
<dbReference type="InterPro" id="IPR011990">
    <property type="entry name" value="TPR-like_helical_dom_sf"/>
</dbReference>
<dbReference type="Proteomes" id="UP000294489">
    <property type="component" value="Unassembled WGS sequence"/>
</dbReference>
<dbReference type="AlphaFoldDB" id="A0A4R8FQP4"/>
<sequence>MNETTAQTILQFWFEALEPRQWFAKDEALDAEITERFSAVLQAAIAGEFWTWRRSPQGRLAEILVLDQFSRNIHRGNVQAFAQDPQALVLAQEAVMAGADRHLDVRQRAFLYMPYMHSESLLIHEEALRLFDQPGLEDNLDFEHRHRAILERFGRYPHRNALLGRPSTPEEQAFLEQPGSAF</sequence>
<reference evidence="1 2" key="1">
    <citation type="submission" date="2019-03" db="EMBL/GenBank/DDBJ databases">
        <title>Freshwater and sediment microbial communities from various areas in North America, analyzing microbe dynamics in response to fracking.</title>
        <authorList>
            <person name="Lamendella R."/>
        </authorList>
    </citation>
    <scope>NUCLEOTIDE SEQUENCE [LARGE SCALE GENOMIC DNA]</scope>
    <source>
        <strain evidence="1 2">6_TX</strain>
    </source>
</reference>
<dbReference type="Pfam" id="PF06041">
    <property type="entry name" value="DUF924"/>
    <property type="match status" value="1"/>
</dbReference>
<protein>
    <submittedName>
        <fullName evidence="1">Uncharacterized protein (DUF924 family)</fullName>
    </submittedName>
</protein>
<comment type="caution">
    <text evidence="1">The sequence shown here is derived from an EMBL/GenBank/DDBJ whole genome shotgun (WGS) entry which is preliminary data.</text>
</comment>
<gene>
    <name evidence="1" type="ORF">DFO67_11628</name>
</gene>
<dbReference type="Gene3D" id="1.25.40.10">
    <property type="entry name" value="Tetratricopeptide repeat domain"/>
    <property type="match status" value="1"/>
</dbReference>
<organism evidence="1 2">
    <name type="scientific">Modicisalibacter xianhensis</name>
    <dbReference type="NCBI Taxonomy" id="442341"/>
    <lineage>
        <taxon>Bacteria</taxon>
        <taxon>Pseudomonadati</taxon>
        <taxon>Pseudomonadota</taxon>
        <taxon>Gammaproteobacteria</taxon>
        <taxon>Oceanospirillales</taxon>
        <taxon>Halomonadaceae</taxon>
        <taxon>Modicisalibacter</taxon>
    </lineage>
</organism>